<feature type="compositionally biased region" description="Low complexity" evidence="4">
    <location>
        <begin position="309"/>
        <end position="322"/>
    </location>
</feature>
<dbReference type="GO" id="GO:0001965">
    <property type="term" value="F:G-protein alpha-subunit binding"/>
    <property type="evidence" value="ECO:0007669"/>
    <property type="project" value="TreeGrafter"/>
</dbReference>
<dbReference type="Proteomes" id="UP000703269">
    <property type="component" value="Unassembled WGS sequence"/>
</dbReference>
<dbReference type="InterPro" id="IPR019318">
    <property type="entry name" value="Gua_nucleotide_exch_fac_Ric8"/>
</dbReference>
<evidence type="ECO:0000256" key="1">
    <source>
        <dbReference type="ARBA" id="ARBA00009049"/>
    </source>
</evidence>
<accession>A0A9P3FXA6</accession>
<evidence type="ECO:0000313" key="5">
    <source>
        <dbReference type="EMBL" id="GJE83955.1"/>
    </source>
</evidence>
<evidence type="ECO:0000313" key="6">
    <source>
        <dbReference type="Proteomes" id="UP000703269"/>
    </source>
</evidence>
<dbReference type="OrthoDB" id="5585685at2759"/>
<dbReference type="PANTHER" id="PTHR12425:SF5">
    <property type="entry name" value="SYNEMBRYN"/>
    <property type="match status" value="1"/>
</dbReference>
<evidence type="ECO:0000256" key="4">
    <source>
        <dbReference type="SAM" id="MobiDB-lite"/>
    </source>
</evidence>
<proteinExistence type="inferred from homology"/>
<dbReference type="PANTHER" id="PTHR12425">
    <property type="entry name" value="SYNEMBRYN"/>
    <property type="match status" value="1"/>
</dbReference>
<comment type="caution">
    <text evidence="5">The sequence shown here is derived from an EMBL/GenBank/DDBJ whole genome shotgun (WGS) entry which is preliminary data.</text>
</comment>
<keyword evidence="2" id="KW-0344">Guanine-nucleotide releasing factor</keyword>
<dbReference type="EMBL" id="BPQB01000001">
    <property type="protein sequence ID" value="GJE83955.1"/>
    <property type="molecule type" value="Genomic_DNA"/>
</dbReference>
<dbReference type="AlphaFoldDB" id="A0A9P3FXA6"/>
<feature type="region of interest" description="Disordered" evidence="4">
    <location>
        <begin position="306"/>
        <end position="351"/>
    </location>
</feature>
<reference evidence="5 6" key="1">
    <citation type="submission" date="2021-08" db="EMBL/GenBank/DDBJ databases">
        <title>Draft Genome Sequence of Phanerochaete sordida strain YK-624.</title>
        <authorList>
            <person name="Mori T."/>
            <person name="Dohra H."/>
            <person name="Suzuki T."/>
            <person name="Kawagishi H."/>
            <person name="Hirai H."/>
        </authorList>
    </citation>
    <scope>NUCLEOTIDE SEQUENCE [LARGE SCALE GENOMIC DNA]</scope>
    <source>
        <strain evidence="5 6">YK-624</strain>
    </source>
</reference>
<dbReference type="Pfam" id="PF10165">
    <property type="entry name" value="Ric8"/>
    <property type="match status" value="1"/>
</dbReference>
<evidence type="ECO:0000256" key="3">
    <source>
        <dbReference type="ARBA" id="ARBA00023186"/>
    </source>
</evidence>
<dbReference type="GO" id="GO:0007186">
    <property type="term" value="P:G protein-coupled receptor signaling pathway"/>
    <property type="evidence" value="ECO:0007669"/>
    <property type="project" value="TreeGrafter"/>
</dbReference>
<keyword evidence="6" id="KW-1185">Reference proteome</keyword>
<gene>
    <name evidence="5" type="ORF">PsYK624_000280</name>
</gene>
<sequence>MSTYRQSYAALTQSSPRTEVATVLQSIADAAMMCSDRGDLIQMILDDITLLTKSSSSNKSRLTPKDVALALGAVKALGKHPAGSQVVATRQNLSSLLEIFKAFKDDADASNEALKCVCNALLLIEPARKLFILKDVGGSEFMFDLLEKTTSPERVFLCSRLIFLATVSIASASDYIKGLVENKPSGHHSNVIEIMGTKLENLTSSILGSEKMAREAMSELLKALFNLLLHYPKLADDSPSTSDGKKVMGDSWSERLDGILPPLLRLFNMLPPTFPAPLASPMIHVIHALITIPVTPSLRSKWFPPLSNPASPRSSSKPISPVSSPPAPDSPTASGSRSESPNSKESKQGAFDRAFSRLSVARKGSYRSSSVQPNQDTLLRAHDLLDVTLSHYLPGDIDPDDSSVRERCQHESDSTLDDLVCPLVLLITKLCQADEGARRRMRDWILPDDLDRTNPLEGRADLLGRSLRLLACIHHSRLKDATGEMLYAICDSDPSTLASYVGYGNVAGFLFNKGIMSAPPPAGHGPPSTTSDGVPINPITGVAQKQADDDGPEMTEEEKEREAEKLFVLFDRLEKSGALPPNQNPIRKAISDGKGPAY</sequence>
<feature type="region of interest" description="Disordered" evidence="4">
    <location>
        <begin position="576"/>
        <end position="598"/>
    </location>
</feature>
<keyword evidence="3" id="KW-0143">Chaperone</keyword>
<organism evidence="5 6">
    <name type="scientific">Phanerochaete sordida</name>
    <dbReference type="NCBI Taxonomy" id="48140"/>
    <lineage>
        <taxon>Eukaryota</taxon>
        <taxon>Fungi</taxon>
        <taxon>Dikarya</taxon>
        <taxon>Basidiomycota</taxon>
        <taxon>Agaricomycotina</taxon>
        <taxon>Agaricomycetes</taxon>
        <taxon>Polyporales</taxon>
        <taxon>Phanerochaetaceae</taxon>
        <taxon>Phanerochaete</taxon>
    </lineage>
</organism>
<name>A0A9P3FXA6_9APHY</name>
<feature type="region of interest" description="Disordered" evidence="4">
    <location>
        <begin position="542"/>
        <end position="563"/>
    </location>
</feature>
<protein>
    <submittedName>
        <fullName evidence="5">Guanine nucleotide exchange factor</fullName>
    </submittedName>
</protein>
<dbReference type="GO" id="GO:0005085">
    <property type="term" value="F:guanyl-nucleotide exchange factor activity"/>
    <property type="evidence" value="ECO:0007669"/>
    <property type="project" value="UniProtKB-KW"/>
</dbReference>
<evidence type="ECO:0000256" key="2">
    <source>
        <dbReference type="ARBA" id="ARBA00022658"/>
    </source>
</evidence>
<comment type="similarity">
    <text evidence="1">Belongs to the synembryn family.</text>
</comment>
<dbReference type="GO" id="GO:0005737">
    <property type="term" value="C:cytoplasm"/>
    <property type="evidence" value="ECO:0007669"/>
    <property type="project" value="TreeGrafter"/>
</dbReference>